<evidence type="ECO:0000313" key="8">
    <source>
        <dbReference type="Proteomes" id="UP000033866"/>
    </source>
</evidence>
<evidence type="ECO:0000256" key="5">
    <source>
        <dbReference type="ARBA" id="ARBA00022842"/>
    </source>
</evidence>
<dbReference type="EMBL" id="LBPV01000019">
    <property type="protein sequence ID" value="KKP65511.1"/>
    <property type="molecule type" value="Genomic_DNA"/>
</dbReference>
<evidence type="ECO:0000259" key="6">
    <source>
        <dbReference type="PROSITE" id="PS51710"/>
    </source>
</evidence>
<keyword evidence="3" id="KW-0547">Nucleotide-binding</keyword>
<comment type="cofactor">
    <cofactor evidence="1">
        <name>Mg(2+)</name>
        <dbReference type="ChEBI" id="CHEBI:18420"/>
    </cofactor>
</comment>
<feature type="domain" description="OBG-type G" evidence="6">
    <location>
        <begin position="10"/>
        <end position="374"/>
    </location>
</feature>
<dbReference type="PIRSF" id="PIRSF006641">
    <property type="entry name" value="CHP00092"/>
    <property type="match status" value="1"/>
</dbReference>
<dbReference type="GO" id="GO:0046872">
    <property type="term" value="F:metal ion binding"/>
    <property type="evidence" value="ECO:0007669"/>
    <property type="project" value="UniProtKB-KW"/>
</dbReference>
<dbReference type="PANTHER" id="PTHR23305">
    <property type="entry name" value="OBG GTPASE FAMILY"/>
    <property type="match status" value="1"/>
</dbReference>
<organism evidence="7 8">
    <name type="scientific">candidate division WS6 bacterium GW2011_GWE1_34_7</name>
    <dbReference type="NCBI Taxonomy" id="1619093"/>
    <lineage>
        <taxon>Bacteria</taxon>
        <taxon>Candidatus Dojkabacteria</taxon>
    </lineage>
</organism>
<dbReference type="GO" id="GO:0016887">
    <property type="term" value="F:ATP hydrolysis activity"/>
    <property type="evidence" value="ECO:0007669"/>
    <property type="project" value="InterPro"/>
</dbReference>
<dbReference type="InterPro" id="IPR041706">
    <property type="entry name" value="YchF_N"/>
</dbReference>
<dbReference type="Pfam" id="PF06071">
    <property type="entry name" value="YchF-GTPase_C"/>
    <property type="match status" value="1"/>
</dbReference>
<evidence type="ECO:0000256" key="3">
    <source>
        <dbReference type="ARBA" id="ARBA00022741"/>
    </source>
</evidence>
<dbReference type="PATRIC" id="fig|1619093.3.peg.235"/>
<keyword evidence="5" id="KW-0460">Magnesium</keyword>
<dbReference type="Gene3D" id="3.10.20.30">
    <property type="match status" value="1"/>
</dbReference>
<dbReference type="SUPFAM" id="SSF81271">
    <property type="entry name" value="TGS-like"/>
    <property type="match status" value="1"/>
</dbReference>
<name>A0A0G0BPD1_9BACT</name>
<dbReference type="CDD" id="cd01900">
    <property type="entry name" value="YchF"/>
    <property type="match status" value="1"/>
</dbReference>
<dbReference type="InterPro" id="IPR012676">
    <property type="entry name" value="TGS-like"/>
</dbReference>
<dbReference type="AlphaFoldDB" id="A0A0G0BPD1"/>
<dbReference type="GO" id="GO:0005525">
    <property type="term" value="F:GTP binding"/>
    <property type="evidence" value="ECO:0007669"/>
    <property type="project" value="InterPro"/>
</dbReference>
<gene>
    <name evidence="7" type="ORF">UR61_C0019G0004</name>
</gene>
<dbReference type="InterPro" id="IPR013029">
    <property type="entry name" value="YchF_C"/>
</dbReference>
<dbReference type="InterPro" id="IPR027417">
    <property type="entry name" value="P-loop_NTPase"/>
</dbReference>
<keyword evidence="2" id="KW-0479">Metal-binding</keyword>
<dbReference type="PANTHER" id="PTHR23305:SF18">
    <property type="entry name" value="OBG-TYPE G DOMAIN-CONTAINING PROTEIN"/>
    <property type="match status" value="1"/>
</dbReference>
<dbReference type="PROSITE" id="PS51710">
    <property type="entry name" value="G_OBG"/>
    <property type="match status" value="1"/>
</dbReference>
<dbReference type="InterPro" id="IPR023192">
    <property type="entry name" value="TGS-like_dom_sf"/>
</dbReference>
<comment type="caution">
    <text evidence="7">The sequence shown here is derived from an EMBL/GenBank/DDBJ whole genome shotgun (WGS) entry which is preliminary data.</text>
</comment>
<dbReference type="GO" id="GO:0005737">
    <property type="term" value="C:cytoplasm"/>
    <property type="evidence" value="ECO:0007669"/>
    <property type="project" value="TreeGrafter"/>
</dbReference>
<keyword evidence="4" id="KW-0067">ATP-binding</keyword>
<dbReference type="PRINTS" id="PR00326">
    <property type="entry name" value="GTP1OBG"/>
</dbReference>
<dbReference type="Gene3D" id="1.10.150.300">
    <property type="entry name" value="TGS-like domain"/>
    <property type="match status" value="1"/>
</dbReference>
<proteinExistence type="predicted"/>
<dbReference type="InterPro" id="IPR004396">
    <property type="entry name" value="ATPase_YchF/OLA1"/>
</dbReference>
<dbReference type="FunFam" id="3.10.20.30:FF:000029">
    <property type="entry name" value="Obg-like ATPase 1"/>
    <property type="match status" value="1"/>
</dbReference>
<dbReference type="GO" id="GO:0005524">
    <property type="term" value="F:ATP binding"/>
    <property type="evidence" value="ECO:0007669"/>
    <property type="project" value="UniProtKB-KW"/>
</dbReference>
<dbReference type="InterPro" id="IPR006073">
    <property type="entry name" value="GTP-bd"/>
</dbReference>
<dbReference type="Pfam" id="PF01926">
    <property type="entry name" value="MMR_HSR1"/>
    <property type="match status" value="1"/>
</dbReference>
<dbReference type="Gene3D" id="3.40.50.300">
    <property type="entry name" value="P-loop containing nucleotide triphosphate hydrolases"/>
    <property type="match status" value="1"/>
</dbReference>
<evidence type="ECO:0000313" key="7">
    <source>
        <dbReference type="EMBL" id="KKP65511.1"/>
    </source>
</evidence>
<dbReference type="NCBIfam" id="TIGR00092">
    <property type="entry name" value="redox-regulated ATPase YchF"/>
    <property type="match status" value="1"/>
</dbReference>
<protein>
    <submittedName>
        <fullName evidence="7">GTP-binding protein YchF</fullName>
    </submittedName>
</protein>
<dbReference type="InterPro" id="IPR031167">
    <property type="entry name" value="G_OBG"/>
</dbReference>
<accession>A0A0G0BPD1</accession>
<dbReference type="FunFam" id="1.10.150.300:FF:000001">
    <property type="entry name" value="Ribosome-binding ATPase YchF"/>
    <property type="match status" value="1"/>
</dbReference>
<evidence type="ECO:0000256" key="1">
    <source>
        <dbReference type="ARBA" id="ARBA00001946"/>
    </source>
</evidence>
<evidence type="ECO:0000256" key="4">
    <source>
        <dbReference type="ARBA" id="ARBA00022840"/>
    </source>
</evidence>
<dbReference type="InterPro" id="IPR012675">
    <property type="entry name" value="Beta-grasp_dom_sf"/>
</dbReference>
<reference evidence="7 8" key="1">
    <citation type="journal article" date="2015" name="Nature">
        <title>rRNA introns, odd ribosomes, and small enigmatic genomes across a large radiation of phyla.</title>
        <authorList>
            <person name="Brown C.T."/>
            <person name="Hug L.A."/>
            <person name="Thomas B.C."/>
            <person name="Sharon I."/>
            <person name="Castelle C.J."/>
            <person name="Singh A."/>
            <person name="Wilkins M.J."/>
            <person name="Williams K.H."/>
            <person name="Banfield J.F."/>
        </authorList>
    </citation>
    <scope>NUCLEOTIDE SEQUENCE [LARGE SCALE GENOMIC DNA]</scope>
</reference>
<sequence>MESVTRSHTLSLGIVGLPNSGKSTLFNALTKKSVPAQNYPFCTIDKNVGVVEIPDKRLEKMAEFFKAEKVVPSAMTFVDIAGLVKGASKGEGLGNQFLSHIREVDVILYVLRAFKSEEIVHIYNRVDPVDDFEIVQSELIIKDIESVEKRYDTVKRNSRPGITDEIQLELDTLELVIKKLNEGIPAIDIKFTDEQKNIVRDLWLLTNKQRVFILNCKEGLEEEKMGEWKSKLGEISGDMEYKYILEVDVKLLSDLASMEDEELNEYIELLGKQPVMIEDVIMNAYHRLNLITFYTGSQKECNAWSIESGADVKSAASVIHTDLGKNFITADVVNVDEMIEVGGWNKAKEEGLIRNHGKEYIVSDGDYIIILANA</sequence>
<dbReference type="SUPFAM" id="SSF52540">
    <property type="entry name" value="P-loop containing nucleoside triphosphate hydrolases"/>
    <property type="match status" value="1"/>
</dbReference>
<evidence type="ECO:0000256" key="2">
    <source>
        <dbReference type="ARBA" id="ARBA00022723"/>
    </source>
</evidence>
<dbReference type="Proteomes" id="UP000033866">
    <property type="component" value="Unassembled WGS sequence"/>
</dbReference>